<protein>
    <recommendedName>
        <fullName evidence="3">CCHC-type domain-containing protein</fullName>
    </recommendedName>
</protein>
<dbReference type="InterPro" id="IPR001878">
    <property type="entry name" value="Znf_CCHC"/>
</dbReference>
<dbReference type="PROSITE" id="PS50158">
    <property type="entry name" value="ZF_CCHC"/>
    <property type="match status" value="1"/>
</dbReference>
<dbReference type="GO" id="GO:0008270">
    <property type="term" value="F:zinc ion binding"/>
    <property type="evidence" value="ECO:0007669"/>
    <property type="project" value="UniProtKB-KW"/>
</dbReference>
<keyword evidence="5" id="KW-1185">Reference proteome</keyword>
<comment type="caution">
    <text evidence="4">The sequence shown here is derived from an EMBL/GenBank/DDBJ whole genome shotgun (WGS) entry which is preliminary data.</text>
</comment>
<feature type="region of interest" description="Disordered" evidence="2">
    <location>
        <begin position="74"/>
        <end position="226"/>
    </location>
</feature>
<feature type="compositionally biased region" description="Basic and acidic residues" evidence="2">
    <location>
        <begin position="205"/>
        <end position="215"/>
    </location>
</feature>
<feature type="compositionally biased region" description="Basic and acidic residues" evidence="2">
    <location>
        <begin position="138"/>
        <end position="150"/>
    </location>
</feature>
<keyword evidence="1" id="KW-0479">Metal-binding</keyword>
<accession>A0ABD3GLD7</accession>
<name>A0ABD3GLD7_9MARC</name>
<dbReference type="AlphaFoldDB" id="A0ABD3GLD7"/>
<organism evidence="4 5">
    <name type="scientific">Riccia sorocarpa</name>
    <dbReference type="NCBI Taxonomy" id="122646"/>
    <lineage>
        <taxon>Eukaryota</taxon>
        <taxon>Viridiplantae</taxon>
        <taxon>Streptophyta</taxon>
        <taxon>Embryophyta</taxon>
        <taxon>Marchantiophyta</taxon>
        <taxon>Marchantiopsida</taxon>
        <taxon>Marchantiidae</taxon>
        <taxon>Marchantiales</taxon>
        <taxon>Ricciaceae</taxon>
        <taxon>Riccia</taxon>
    </lineage>
</organism>
<evidence type="ECO:0000256" key="2">
    <source>
        <dbReference type="SAM" id="MobiDB-lite"/>
    </source>
</evidence>
<evidence type="ECO:0000259" key="3">
    <source>
        <dbReference type="PROSITE" id="PS50158"/>
    </source>
</evidence>
<feature type="compositionally biased region" description="Basic and acidic residues" evidence="2">
    <location>
        <begin position="255"/>
        <end position="269"/>
    </location>
</feature>
<feature type="domain" description="CCHC-type" evidence="3">
    <location>
        <begin position="61"/>
        <end position="75"/>
    </location>
</feature>
<dbReference type="Pfam" id="PF00098">
    <property type="entry name" value="zf-CCHC"/>
    <property type="match status" value="1"/>
</dbReference>
<feature type="region of interest" description="Disordered" evidence="2">
    <location>
        <begin position="249"/>
        <end position="279"/>
    </location>
</feature>
<gene>
    <name evidence="4" type="ORF">R1sor_022200</name>
</gene>
<keyword evidence="1" id="KW-0862">Zinc</keyword>
<feature type="compositionally biased region" description="Basic residues" evidence="2">
    <location>
        <begin position="270"/>
        <end position="279"/>
    </location>
</feature>
<keyword evidence="1" id="KW-0863">Zinc-finger</keyword>
<reference evidence="4 5" key="1">
    <citation type="submission" date="2024-09" db="EMBL/GenBank/DDBJ databases">
        <title>Chromosome-scale assembly of Riccia sorocarpa.</title>
        <authorList>
            <person name="Paukszto L."/>
        </authorList>
    </citation>
    <scope>NUCLEOTIDE SEQUENCE [LARGE SCALE GENOMIC DNA]</scope>
    <source>
        <strain evidence="4">LP-2024</strain>
        <tissue evidence="4">Aerial parts of the thallus</tissue>
    </source>
</reference>
<dbReference type="EMBL" id="JBJQOH010000007">
    <property type="protein sequence ID" value="KAL3679244.1"/>
    <property type="molecule type" value="Genomic_DNA"/>
</dbReference>
<evidence type="ECO:0000313" key="5">
    <source>
        <dbReference type="Proteomes" id="UP001633002"/>
    </source>
</evidence>
<dbReference type="Proteomes" id="UP001633002">
    <property type="component" value="Unassembled WGS sequence"/>
</dbReference>
<sequence length="279" mass="30670">MGHKTVGTVLYKELVNNERGSAKLRAVVSTAIEEFPTSLEVPITTDFTIFVQLDYEGLHLRCFKCGSLDHKADDCDGGRKTEDLTGADRGGKGKELVSSEEESSSIESQGRGAKATTGEKAPAKDNVRITRSQGAEVLEGRSLWRGESTKTTEIQTNSGEQRRSIGKSRLATGGITPEQHTQSPYRPPAARATNSASTSKRKQRSKSDSEEDIGHISKQLRSRGPVHKVYGSATKFTPAPVTKPLIQRGTVNQSEVKRPQNLRLKDWRQKARQVKTRLN</sequence>
<proteinExistence type="predicted"/>
<feature type="compositionally biased region" description="Basic and acidic residues" evidence="2">
    <location>
        <begin position="74"/>
        <end position="83"/>
    </location>
</feature>
<evidence type="ECO:0000256" key="1">
    <source>
        <dbReference type="PROSITE-ProRule" id="PRU00047"/>
    </source>
</evidence>
<evidence type="ECO:0000313" key="4">
    <source>
        <dbReference type="EMBL" id="KAL3679244.1"/>
    </source>
</evidence>